<comment type="caution">
    <text evidence="1">The sequence shown here is derived from an EMBL/GenBank/DDBJ whole genome shotgun (WGS) entry which is preliminary data.</text>
</comment>
<dbReference type="Proteomes" id="UP000299102">
    <property type="component" value="Unassembled WGS sequence"/>
</dbReference>
<organism evidence="1 2">
    <name type="scientific">Eumeta variegata</name>
    <name type="common">Bagworm moth</name>
    <name type="synonym">Eumeta japonica</name>
    <dbReference type="NCBI Taxonomy" id="151549"/>
    <lineage>
        <taxon>Eukaryota</taxon>
        <taxon>Metazoa</taxon>
        <taxon>Ecdysozoa</taxon>
        <taxon>Arthropoda</taxon>
        <taxon>Hexapoda</taxon>
        <taxon>Insecta</taxon>
        <taxon>Pterygota</taxon>
        <taxon>Neoptera</taxon>
        <taxon>Endopterygota</taxon>
        <taxon>Lepidoptera</taxon>
        <taxon>Glossata</taxon>
        <taxon>Ditrysia</taxon>
        <taxon>Tineoidea</taxon>
        <taxon>Psychidae</taxon>
        <taxon>Oiketicinae</taxon>
        <taxon>Eumeta</taxon>
    </lineage>
</organism>
<evidence type="ECO:0000313" key="1">
    <source>
        <dbReference type="EMBL" id="GBP29239.1"/>
    </source>
</evidence>
<keyword evidence="2" id="KW-1185">Reference proteome</keyword>
<dbReference type="AlphaFoldDB" id="A0A4C1USD9"/>
<evidence type="ECO:0000313" key="2">
    <source>
        <dbReference type="Proteomes" id="UP000299102"/>
    </source>
</evidence>
<sequence>MPVLDTAKQTNKFSKEKNIKLMSNPAYSLDLAPWDIFYSQKLRINYMVNDFHHQKKLSKNARPAGRNVSLRSTTAAVTCVAGSDCLTRANEAAGADGPRTGAAVESTRPDYAFARRPAIRHRRTGKAVSLRVNGTVTATSDSIERCLKRPRLSDFNAPLPSHICPPRNLLFRIEGPPTPARSGLGAVNDRRCR</sequence>
<name>A0A4C1USD9_EUMVA</name>
<protein>
    <submittedName>
        <fullName evidence="1">Uncharacterized protein</fullName>
    </submittedName>
</protein>
<accession>A0A4C1USD9</accession>
<dbReference type="EMBL" id="BGZK01000217">
    <property type="protein sequence ID" value="GBP29239.1"/>
    <property type="molecule type" value="Genomic_DNA"/>
</dbReference>
<proteinExistence type="predicted"/>
<gene>
    <name evidence="1" type="ORF">EVAR_20602_1</name>
</gene>
<reference evidence="1 2" key="1">
    <citation type="journal article" date="2019" name="Commun. Biol.">
        <title>The bagworm genome reveals a unique fibroin gene that provides high tensile strength.</title>
        <authorList>
            <person name="Kono N."/>
            <person name="Nakamura H."/>
            <person name="Ohtoshi R."/>
            <person name="Tomita M."/>
            <person name="Numata K."/>
            <person name="Arakawa K."/>
        </authorList>
    </citation>
    <scope>NUCLEOTIDE SEQUENCE [LARGE SCALE GENOMIC DNA]</scope>
</reference>